<feature type="binding site" evidence="3">
    <location>
        <position position="5"/>
    </location>
    <ligand>
        <name>Zn(2+)</name>
        <dbReference type="ChEBI" id="CHEBI:29105"/>
    </ligand>
</feature>
<evidence type="ECO:0000256" key="3">
    <source>
        <dbReference type="HAMAP-Rule" id="MF_00649"/>
    </source>
</evidence>
<dbReference type="GO" id="GO:0008270">
    <property type="term" value="F:zinc ion binding"/>
    <property type="evidence" value="ECO:0007669"/>
    <property type="project" value="UniProtKB-UniRule"/>
</dbReference>
<comment type="function">
    <text evidence="3">Inhibits all the catalytic activities of DNA gyrase by preventing its interaction with DNA. Acts by binding directly to the C-terminal domain of GyrB, which probably disrupts DNA binding by the gyrase.</text>
</comment>
<proteinExistence type="inferred from homology"/>
<feature type="binding site" evidence="3">
    <location>
        <position position="28"/>
    </location>
    <ligand>
        <name>Zn(2+)</name>
        <dbReference type="ChEBI" id="CHEBI:29105"/>
    </ligand>
</feature>
<keyword evidence="2 3" id="KW-0862">Zinc</keyword>
<dbReference type="EMBL" id="JASXSV010000009">
    <property type="protein sequence ID" value="MDP0589039.1"/>
    <property type="molecule type" value="Genomic_DNA"/>
</dbReference>
<comment type="similarity">
    <text evidence="3">Belongs to the DNA gyrase inhibitor YacG family.</text>
</comment>
<dbReference type="GO" id="GO:0006355">
    <property type="term" value="P:regulation of DNA-templated transcription"/>
    <property type="evidence" value="ECO:0007669"/>
    <property type="project" value="InterPro"/>
</dbReference>
<comment type="subunit">
    <text evidence="3">Interacts with GyrB.</text>
</comment>
<dbReference type="PANTHER" id="PTHR36150">
    <property type="entry name" value="DNA GYRASE INHIBITOR YACG"/>
    <property type="match status" value="1"/>
</dbReference>
<dbReference type="Gene3D" id="3.30.50.10">
    <property type="entry name" value="Erythroid Transcription Factor GATA-1, subunit A"/>
    <property type="match status" value="1"/>
</dbReference>
<comment type="caution">
    <text evidence="5">The sequence shown here is derived from an EMBL/GenBank/DDBJ whole genome shotgun (WGS) entry which is preliminary data.</text>
</comment>
<sequence>MKIKCPYCSKENDWSSDNPFRPFCSERCKLIDFGAWAKEEHIISGNSEIDDHMSEDNNSRPFKPPDS</sequence>
<feature type="region of interest" description="Disordered" evidence="4">
    <location>
        <begin position="45"/>
        <end position="67"/>
    </location>
</feature>
<dbReference type="InterPro" id="IPR013088">
    <property type="entry name" value="Znf_NHR/GATA"/>
</dbReference>
<dbReference type="Pfam" id="PF03884">
    <property type="entry name" value="YacG"/>
    <property type="match status" value="1"/>
</dbReference>
<name>A0AA90NR77_9GAMM</name>
<gene>
    <name evidence="3" type="primary">yacG</name>
    <name evidence="5" type="ORF">QS748_07525</name>
</gene>
<dbReference type="InterPro" id="IPR005584">
    <property type="entry name" value="DNA_gyrase_inhibitor_YacG"/>
</dbReference>
<dbReference type="AlphaFoldDB" id="A0AA90NR77"/>
<accession>A0AA90NR77</accession>
<evidence type="ECO:0000256" key="4">
    <source>
        <dbReference type="SAM" id="MobiDB-lite"/>
    </source>
</evidence>
<feature type="compositionally biased region" description="Basic and acidic residues" evidence="4">
    <location>
        <begin position="49"/>
        <end position="67"/>
    </location>
</feature>
<keyword evidence="1 3" id="KW-0479">Metal-binding</keyword>
<feature type="binding site" evidence="3">
    <location>
        <position position="24"/>
    </location>
    <ligand>
        <name>Zn(2+)</name>
        <dbReference type="ChEBI" id="CHEBI:29105"/>
    </ligand>
</feature>
<dbReference type="HAMAP" id="MF_00649">
    <property type="entry name" value="DNA_gyrase_inhibitor_YacG"/>
    <property type="match status" value="1"/>
</dbReference>
<evidence type="ECO:0000256" key="1">
    <source>
        <dbReference type="ARBA" id="ARBA00022723"/>
    </source>
</evidence>
<protein>
    <recommendedName>
        <fullName evidence="3">DNA gyrase inhibitor YacG</fullName>
    </recommendedName>
</protein>
<feature type="binding site" evidence="3">
    <location>
        <position position="8"/>
    </location>
    <ligand>
        <name>Zn(2+)</name>
        <dbReference type="ChEBI" id="CHEBI:29105"/>
    </ligand>
</feature>
<dbReference type="PANTHER" id="PTHR36150:SF1">
    <property type="entry name" value="DNA GYRASE INHIBITOR YACG"/>
    <property type="match status" value="1"/>
</dbReference>
<dbReference type="Proteomes" id="UP001178148">
    <property type="component" value="Unassembled WGS sequence"/>
</dbReference>
<reference evidence="5 6" key="1">
    <citation type="journal article" date="2023" name="bioRxiv">
        <title>An intranuclear bacterial parasite of deep-sea mussels expresses apoptosis inhibitors acquired from its host.</title>
        <authorList>
            <person name="Gonzalez Porras M.A."/>
            <person name="Assie A."/>
            <person name="Tietjen M."/>
            <person name="Violette M."/>
            <person name="Kleiner M."/>
            <person name="Gruber-Vodicka H."/>
            <person name="Dubilier N."/>
            <person name="Leisch N."/>
        </authorList>
    </citation>
    <scope>NUCLEOTIDE SEQUENCE [LARGE SCALE GENOMIC DNA]</scope>
    <source>
        <strain evidence="5">IAP13</strain>
    </source>
</reference>
<dbReference type="SUPFAM" id="SSF57716">
    <property type="entry name" value="Glucocorticoid receptor-like (DNA-binding domain)"/>
    <property type="match status" value="1"/>
</dbReference>
<dbReference type="GO" id="GO:0008657">
    <property type="term" value="F:DNA topoisomerase type II (double strand cut, ATP-hydrolyzing) inhibitor activity"/>
    <property type="evidence" value="ECO:0007669"/>
    <property type="project" value="UniProtKB-UniRule"/>
</dbReference>
<evidence type="ECO:0000256" key="2">
    <source>
        <dbReference type="ARBA" id="ARBA00022833"/>
    </source>
</evidence>
<evidence type="ECO:0000313" key="5">
    <source>
        <dbReference type="EMBL" id="MDP0589039.1"/>
    </source>
</evidence>
<organism evidence="5 6">
    <name type="scientific">Candidatus Endonucleibacter bathymodioli</name>
    <dbReference type="NCBI Taxonomy" id="539814"/>
    <lineage>
        <taxon>Bacteria</taxon>
        <taxon>Pseudomonadati</taxon>
        <taxon>Pseudomonadota</taxon>
        <taxon>Gammaproteobacteria</taxon>
        <taxon>Oceanospirillales</taxon>
        <taxon>Endozoicomonadaceae</taxon>
        <taxon>Candidatus Endonucleibacter</taxon>
    </lineage>
</organism>
<evidence type="ECO:0000313" key="6">
    <source>
        <dbReference type="Proteomes" id="UP001178148"/>
    </source>
</evidence>
<comment type="cofactor">
    <cofactor evidence="3">
        <name>Zn(2+)</name>
        <dbReference type="ChEBI" id="CHEBI:29105"/>
    </cofactor>
    <text evidence="3">Binds 1 zinc ion.</text>
</comment>
<keyword evidence="6" id="KW-1185">Reference proteome</keyword>